<dbReference type="InterPro" id="IPR052192">
    <property type="entry name" value="Insect_Ionotropic_Sensory_Rcpt"/>
</dbReference>
<dbReference type="InterPro" id="IPR019594">
    <property type="entry name" value="Glu/Gly-bd"/>
</dbReference>
<keyword evidence="8 13" id="KW-0472">Membrane</keyword>
<dbReference type="SUPFAM" id="SSF53850">
    <property type="entry name" value="Periplasmic binding protein-like II"/>
    <property type="match status" value="1"/>
</dbReference>
<dbReference type="Pfam" id="PF10613">
    <property type="entry name" value="Lig_chan-Glu_bd"/>
    <property type="match status" value="1"/>
</dbReference>
<keyword evidence="4" id="KW-1003">Cell membrane</keyword>
<keyword evidence="9" id="KW-0675">Receptor</keyword>
<dbReference type="InterPro" id="IPR001320">
    <property type="entry name" value="Iontro_rcpt_C"/>
</dbReference>
<keyword evidence="12" id="KW-0407">Ion channel</keyword>
<evidence type="ECO:0000256" key="13">
    <source>
        <dbReference type="SAM" id="Phobius"/>
    </source>
</evidence>
<reference evidence="16 17" key="1">
    <citation type="submission" date="2023-03" db="EMBL/GenBank/DDBJ databases">
        <title>High-quality genome of Scylla paramamosain provides insights in environmental adaptation.</title>
        <authorList>
            <person name="Zhang L."/>
        </authorList>
    </citation>
    <scope>NUCLEOTIDE SEQUENCE [LARGE SCALE GENOMIC DNA]</scope>
    <source>
        <strain evidence="16">LZ_2023a</strain>
        <tissue evidence="16">Muscle</tissue>
    </source>
</reference>
<keyword evidence="7" id="KW-0406">Ion transport</keyword>
<evidence type="ECO:0000256" key="10">
    <source>
        <dbReference type="ARBA" id="ARBA00023180"/>
    </source>
</evidence>
<dbReference type="EMBL" id="JARAKH010000005">
    <property type="protein sequence ID" value="KAK8404110.1"/>
    <property type="molecule type" value="Genomic_DNA"/>
</dbReference>
<sequence length="370" mass="40912">MLPNGSYNGMVGMLLREEADFALGPFFIGESREKVADFTATFYYDSYYIVSQRPVASSDPTGIIKTFQPQVWLLVAVCMAVVGVVMMGMMWLTERLQGSGGTSRVSWAAMWSVQGLFQEPTSWLPGNASGRLMVTVWVLSALVIASVYRGNITAMLTLPKIEVPIDSISDLTNQNRLPWKLEHGGLENFLLKSKDKAMQKMGAEFSGFIPSCWSARHEIQTGEFATACDKTSTMTMMAWDFSTTGRCHFYMGKHAFISIGSFSLLFPTNSSLIGRANKLIFKLTEGGLWDEWLARQLGNSKECLKPPATDRGEGVKPLGVQDILGLLVILAIGYLVSLLVFAGETLFFHQINHDNHPHAPLTPDQTPMMN</sequence>
<evidence type="ECO:0000256" key="9">
    <source>
        <dbReference type="ARBA" id="ARBA00023170"/>
    </source>
</evidence>
<evidence type="ECO:0000256" key="3">
    <source>
        <dbReference type="ARBA" id="ARBA00022448"/>
    </source>
</evidence>
<keyword evidence="3" id="KW-0813">Transport</keyword>
<evidence type="ECO:0000256" key="7">
    <source>
        <dbReference type="ARBA" id="ARBA00023065"/>
    </source>
</evidence>
<evidence type="ECO:0000259" key="15">
    <source>
        <dbReference type="Pfam" id="PF10613"/>
    </source>
</evidence>
<organism evidence="16 17">
    <name type="scientific">Scylla paramamosain</name>
    <name type="common">Mud crab</name>
    <dbReference type="NCBI Taxonomy" id="85552"/>
    <lineage>
        <taxon>Eukaryota</taxon>
        <taxon>Metazoa</taxon>
        <taxon>Ecdysozoa</taxon>
        <taxon>Arthropoda</taxon>
        <taxon>Crustacea</taxon>
        <taxon>Multicrustacea</taxon>
        <taxon>Malacostraca</taxon>
        <taxon>Eumalacostraca</taxon>
        <taxon>Eucarida</taxon>
        <taxon>Decapoda</taxon>
        <taxon>Pleocyemata</taxon>
        <taxon>Brachyura</taxon>
        <taxon>Eubrachyura</taxon>
        <taxon>Portunoidea</taxon>
        <taxon>Portunidae</taxon>
        <taxon>Portuninae</taxon>
        <taxon>Scylla</taxon>
    </lineage>
</organism>
<dbReference type="GO" id="GO:0015276">
    <property type="term" value="F:ligand-gated monoatomic ion channel activity"/>
    <property type="evidence" value="ECO:0007669"/>
    <property type="project" value="InterPro"/>
</dbReference>
<feature type="domain" description="Ionotropic glutamate receptor L-glutamate and glycine-binding" evidence="15">
    <location>
        <begin position="5"/>
        <end position="53"/>
    </location>
</feature>
<dbReference type="GO" id="GO:0005886">
    <property type="term" value="C:plasma membrane"/>
    <property type="evidence" value="ECO:0007669"/>
    <property type="project" value="UniProtKB-SubCell"/>
</dbReference>
<dbReference type="PANTHER" id="PTHR42643">
    <property type="entry name" value="IONOTROPIC RECEPTOR 20A-RELATED"/>
    <property type="match status" value="1"/>
</dbReference>
<keyword evidence="11" id="KW-1071">Ligand-gated ion channel</keyword>
<gene>
    <name evidence="16" type="ORF">O3P69_000283</name>
</gene>
<feature type="transmembrane region" description="Helical" evidence="13">
    <location>
        <begin position="71"/>
        <end position="92"/>
    </location>
</feature>
<comment type="subcellular location">
    <subcellularLocation>
        <location evidence="1">Cell membrane</location>
        <topology evidence="1">Multi-pass membrane protein</topology>
    </subcellularLocation>
</comment>
<comment type="similarity">
    <text evidence="2">Belongs to the glutamate-gated ion channel (TC 1.A.10.1) family.</text>
</comment>
<dbReference type="Gene3D" id="3.40.190.10">
    <property type="entry name" value="Periplasmic binding protein-like II"/>
    <property type="match status" value="1"/>
</dbReference>
<dbReference type="Pfam" id="PF00060">
    <property type="entry name" value="Lig_chan"/>
    <property type="match status" value="1"/>
</dbReference>
<feature type="transmembrane region" description="Helical" evidence="13">
    <location>
        <begin position="128"/>
        <end position="148"/>
    </location>
</feature>
<dbReference type="Proteomes" id="UP001487740">
    <property type="component" value="Unassembled WGS sequence"/>
</dbReference>
<evidence type="ECO:0000313" key="17">
    <source>
        <dbReference type="Proteomes" id="UP001487740"/>
    </source>
</evidence>
<evidence type="ECO:0000256" key="4">
    <source>
        <dbReference type="ARBA" id="ARBA00022475"/>
    </source>
</evidence>
<evidence type="ECO:0000256" key="11">
    <source>
        <dbReference type="ARBA" id="ARBA00023286"/>
    </source>
</evidence>
<evidence type="ECO:0000259" key="14">
    <source>
        <dbReference type="Pfam" id="PF00060"/>
    </source>
</evidence>
<feature type="transmembrane region" description="Helical" evidence="13">
    <location>
        <begin position="323"/>
        <end position="342"/>
    </location>
</feature>
<keyword evidence="5 13" id="KW-0812">Transmembrane</keyword>
<dbReference type="Gene3D" id="1.10.287.70">
    <property type="match status" value="1"/>
</dbReference>
<dbReference type="AlphaFoldDB" id="A0AAW0UVN1"/>
<evidence type="ECO:0000256" key="1">
    <source>
        <dbReference type="ARBA" id="ARBA00004651"/>
    </source>
</evidence>
<keyword evidence="17" id="KW-1185">Reference proteome</keyword>
<evidence type="ECO:0000256" key="8">
    <source>
        <dbReference type="ARBA" id="ARBA00023136"/>
    </source>
</evidence>
<dbReference type="GO" id="GO:0050906">
    <property type="term" value="P:detection of stimulus involved in sensory perception"/>
    <property type="evidence" value="ECO:0007669"/>
    <property type="project" value="UniProtKB-ARBA"/>
</dbReference>
<protein>
    <submittedName>
        <fullName evidence="16">Uncharacterized protein</fullName>
    </submittedName>
</protein>
<keyword evidence="10" id="KW-0325">Glycoprotein</keyword>
<evidence type="ECO:0000256" key="6">
    <source>
        <dbReference type="ARBA" id="ARBA00022989"/>
    </source>
</evidence>
<name>A0AAW0UVN1_SCYPA</name>
<accession>A0AAW0UVN1</accession>
<dbReference type="PANTHER" id="PTHR42643:SF24">
    <property type="entry name" value="IONOTROPIC RECEPTOR 60A"/>
    <property type="match status" value="1"/>
</dbReference>
<evidence type="ECO:0000256" key="12">
    <source>
        <dbReference type="ARBA" id="ARBA00023303"/>
    </source>
</evidence>
<evidence type="ECO:0000313" key="16">
    <source>
        <dbReference type="EMBL" id="KAK8404110.1"/>
    </source>
</evidence>
<feature type="domain" description="Ionotropic glutamate receptor C-terminal" evidence="14">
    <location>
        <begin position="70"/>
        <end position="333"/>
    </location>
</feature>
<evidence type="ECO:0000256" key="5">
    <source>
        <dbReference type="ARBA" id="ARBA00022692"/>
    </source>
</evidence>
<comment type="caution">
    <text evidence="16">The sequence shown here is derived from an EMBL/GenBank/DDBJ whole genome shotgun (WGS) entry which is preliminary data.</text>
</comment>
<keyword evidence="6 13" id="KW-1133">Transmembrane helix</keyword>
<proteinExistence type="inferred from homology"/>
<evidence type="ECO:0000256" key="2">
    <source>
        <dbReference type="ARBA" id="ARBA00008685"/>
    </source>
</evidence>